<sequence>MDPDFPHPVHEPPTPGYSPGTQDCGSQLCCCWWSQCIGGGLGGHTHGYIYHYERNHLTNGYVGFLLWATPCRTEEKAKPTIVRSSRSGSVYTSGDWSNILSEMNLIIRSQERATFAVEFLPGSSPQINSTEDSEKGELGVSYLYRLDTESPLEMGCSIGVNPQRPLKKRTVSGCLQTERLLEGTYLILQSKISGATQKDADDSIKGLQQQLQESKSEQHDQEVAGAHHSIRIQKGIENSEKLIKVFEAT</sequence>
<reference evidence="2" key="1">
    <citation type="submission" date="2021-01" db="EMBL/GenBank/DDBJ databases">
        <title>Chromosome-level genome assembly of a human fungal pathogen reveals clustering of transcriptionally co-regulated genes.</title>
        <authorList>
            <person name="Voorhies M."/>
            <person name="Cohen S."/>
            <person name="Shea T.P."/>
            <person name="Petrus S."/>
            <person name="Munoz J.F."/>
            <person name="Poplawski S."/>
            <person name="Goldman W.E."/>
            <person name="Michael T."/>
            <person name="Cuomo C.A."/>
            <person name="Sil A."/>
            <person name="Beyhan S."/>
        </authorList>
    </citation>
    <scope>NUCLEOTIDE SEQUENCE</scope>
    <source>
        <strain evidence="2">WU24</strain>
    </source>
</reference>
<gene>
    <name evidence="2" type="ORF">I7I51_09152</name>
</gene>
<dbReference type="EMBL" id="CP069109">
    <property type="protein sequence ID" value="QSS59716.1"/>
    <property type="molecule type" value="Genomic_DNA"/>
</dbReference>
<evidence type="ECO:0000256" key="1">
    <source>
        <dbReference type="SAM" id="Coils"/>
    </source>
</evidence>
<dbReference type="VEuPathDB" id="FungiDB:I7I51_09152"/>
<dbReference type="AlphaFoldDB" id="A0A8A1LZW3"/>
<protein>
    <submittedName>
        <fullName evidence="2">Uncharacterized protein</fullName>
    </submittedName>
</protein>
<dbReference type="Proteomes" id="UP000663671">
    <property type="component" value="Chromosome 2"/>
</dbReference>
<name>A0A8A1LZW3_AJECA</name>
<evidence type="ECO:0000313" key="3">
    <source>
        <dbReference type="Proteomes" id="UP000663671"/>
    </source>
</evidence>
<feature type="coiled-coil region" evidence="1">
    <location>
        <begin position="197"/>
        <end position="224"/>
    </location>
</feature>
<keyword evidence="1" id="KW-0175">Coiled coil</keyword>
<proteinExistence type="predicted"/>
<organism evidence="2 3">
    <name type="scientific">Ajellomyces capsulatus</name>
    <name type="common">Darling's disease fungus</name>
    <name type="synonym">Histoplasma capsulatum</name>
    <dbReference type="NCBI Taxonomy" id="5037"/>
    <lineage>
        <taxon>Eukaryota</taxon>
        <taxon>Fungi</taxon>
        <taxon>Dikarya</taxon>
        <taxon>Ascomycota</taxon>
        <taxon>Pezizomycotina</taxon>
        <taxon>Eurotiomycetes</taxon>
        <taxon>Eurotiomycetidae</taxon>
        <taxon>Onygenales</taxon>
        <taxon>Ajellomycetaceae</taxon>
        <taxon>Histoplasma</taxon>
    </lineage>
</organism>
<evidence type="ECO:0000313" key="2">
    <source>
        <dbReference type="EMBL" id="QSS59716.1"/>
    </source>
</evidence>
<accession>A0A8A1LZW3</accession>
<dbReference type="OrthoDB" id="5414143at2759"/>